<evidence type="ECO:0000256" key="3">
    <source>
        <dbReference type="ARBA" id="ARBA00022884"/>
    </source>
</evidence>
<dbReference type="EMBL" id="CP001275">
    <property type="protein sequence ID" value="ACM06292.1"/>
    <property type="molecule type" value="Genomic_DNA"/>
</dbReference>
<dbReference type="InterPro" id="IPR013025">
    <property type="entry name" value="Ribosomal_uL23-like"/>
</dbReference>
<evidence type="ECO:0000256" key="1">
    <source>
        <dbReference type="ARBA" id="ARBA00006700"/>
    </source>
</evidence>
<dbReference type="AlphaFoldDB" id="B9KZY5"/>
<evidence type="ECO:0000256" key="7">
    <source>
        <dbReference type="RuleBase" id="RU003934"/>
    </source>
</evidence>
<dbReference type="FunFam" id="3.30.70.330:FF:000001">
    <property type="entry name" value="50S ribosomal protein L23"/>
    <property type="match status" value="1"/>
</dbReference>
<accession>B9KZY5</accession>
<dbReference type="GO" id="GO:0006412">
    <property type="term" value="P:translation"/>
    <property type="evidence" value="ECO:0007669"/>
    <property type="project" value="UniProtKB-UniRule"/>
</dbReference>
<evidence type="ECO:0000256" key="6">
    <source>
        <dbReference type="HAMAP-Rule" id="MF_01369"/>
    </source>
</evidence>
<keyword evidence="4 6" id="KW-0689">Ribosomal protein</keyword>
<proteinExistence type="inferred from homology"/>
<name>B9KZY5_THERP</name>
<sequence length="104" mass="12319">MIMELPYQEIIRRPLITEKNTRLMEMNQYMFEVHPEANKIQIKEAIERTFNVKVKKVNTMNVRGKVRRRMRKGGGVPIVGRERSWKKAIVTLEPGYTIDLFSQL</sequence>
<dbReference type="HOGENOM" id="CLU_037562_3_2_0"/>
<dbReference type="PROSITE" id="PS00050">
    <property type="entry name" value="RIBOSOMAL_L23"/>
    <property type="match status" value="1"/>
</dbReference>
<dbReference type="GO" id="GO:0003735">
    <property type="term" value="F:structural constituent of ribosome"/>
    <property type="evidence" value="ECO:0007669"/>
    <property type="project" value="InterPro"/>
</dbReference>
<dbReference type="InterPro" id="IPR012677">
    <property type="entry name" value="Nucleotide-bd_a/b_plait_sf"/>
</dbReference>
<protein>
    <recommendedName>
        <fullName evidence="6">Large ribosomal subunit protein uL23</fullName>
    </recommendedName>
</protein>
<evidence type="ECO:0000256" key="5">
    <source>
        <dbReference type="ARBA" id="ARBA00023274"/>
    </source>
</evidence>
<dbReference type="Proteomes" id="UP000000447">
    <property type="component" value="Chromosome"/>
</dbReference>
<keyword evidence="3 6" id="KW-0694">RNA-binding</keyword>
<dbReference type="eggNOG" id="COG0089">
    <property type="taxonomic scope" value="Bacteria"/>
</dbReference>
<evidence type="ECO:0000313" key="8">
    <source>
        <dbReference type="EMBL" id="ACM06292.1"/>
    </source>
</evidence>
<dbReference type="GO" id="GO:0019843">
    <property type="term" value="F:rRNA binding"/>
    <property type="evidence" value="ECO:0007669"/>
    <property type="project" value="UniProtKB-UniRule"/>
</dbReference>
<dbReference type="Pfam" id="PF00276">
    <property type="entry name" value="Ribosomal_L23"/>
    <property type="match status" value="1"/>
</dbReference>
<comment type="similarity">
    <text evidence="1 6 7">Belongs to the universal ribosomal protein uL23 family.</text>
</comment>
<comment type="subunit">
    <text evidence="6">Part of the 50S ribosomal subunit. Contacts protein L29, and trigger factor when it is bound to the ribosome.</text>
</comment>
<dbReference type="GO" id="GO:1990904">
    <property type="term" value="C:ribonucleoprotein complex"/>
    <property type="evidence" value="ECO:0007669"/>
    <property type="project" value="UniProtKB-KW"/>
</dbReference>
<dbReference type="Gene3D" id="3.30.70.330">
    <property type="match status" value="1"/>
</dbReference>
<dbReference type="KEGG" id="tro:trd_0982"/>
<gene>
    <name evidence="6 8" type="primary">rplW</name>
    <name evidence="8" type="ordered locus">trd_0982</name>
</gene>
<reference evidence="8 9" key="1">
    <citation type="journal article" date="2009" name="PLoS ONE">
        <title>Complete genome sequence of the aerobic CO-oxidizing thermophile Thermomicrobium roseum.</title>
        <authorList>
            <person name="Wu D."/>
            <person name="Raymond J."/>
            <person name="Wu M."/>
            <person name="Chatterji S."/>
            <person name="Ren Q."/>
            <person name="Graham J.E."/>
            <person name="Bryant D.A."/>
            <person name="Robb F."/>
            <person name="Colman A."/>
            <person name="Tallon L.J."/>
            <person name="Badger J.H."/>
            <person name="Madupu R."/>
            <person name="Ward N.L."/>
            <person name="Eisen J.A."/>
        </authorList>
    </citation>
    <scope>NUCLEOTIDE SEQUENCE [LARGE SCALE GENOMIC DNA]</scope>
    <source>
        <strain evidence="9">ATCC 27502 / DSM 5159 / P-2</strain>
    </source>
</reference>
<comment type="function">
    <text evidence="6">One of the early assembly proteins it binds 23S rRNA. One of the proteins that surrounds the polypeptide exit tunnel on the outside of the ribosome. Forms the main docking site for trigger factor binding to the ribosome.</text>
</comment>
<keyword evidence="9" id="KW-1185">Reference proteome</keyword>
<evidence type="ECO:0000256" key="2">
    <source>
        <dbReference type="ARBA" id="ARBA00022730"/>
    </source>
</evidence>
<evidence type="ECO:0000313" key="9">
    <source>
        <dbReference type="Proteomes" id="UP000000447"/>
    </source>
</evidence>
<evidence type="ECO:0000256" key="4">
    <source>
        <dbReference type="ARBA" id="ARBA00022980"/>
    </source>
</evidence>
<dbReference type="GO" id="GO:0005840">
    <property type="term" value="C:ribosome"/>
    <property type="evidence" value="ECO:0007669"/>
    <property type="project" value="UniProtKB-KW"/>
</dbReference>
<dbReference type="NCBIfam" id="NF004366">
    <property type="entry name" value="PRK05738.3-2"/>
    <property type="match status" value="1"/>
</dbReference>
<dbReference type="NCBIfam" id="NF004363">
    <property type="entry name" value="PRK05738.2-4"/>
    <property type="match status" value="1"/>
</dbReference>
<keyword evidence="2 6" id="KW-0699">rRNA-binding</keyword>
<dbReference type="InterPro" id="IPR001014">
    <property type="entry name" value="Ribosomal_uL23_CS"/>
</dbReference>
<organism evidence="8 9">
    <name type="scientific">Thermomicrobium roseum (strain ATCC 27502 / DSM 5159 / P-2)</name>
    <dbReference type="NCBI Taxonomy" id="309801"/>
    <lineage>
        <taxon>Bacteria</taxon>
        <taxon>Pseudomonadati</taxon>
        <taxon>Thermomicrobiota</taxon>
        <taxon>Thermomicrobia</taxon>
        <taxon>Thermomicrobiales</taxon>
        <taxon>Thermomicrobiaceae</taxon>
        <taxon>Thermomicrobium</taxon>
    </lineage>
</organism>
<dbReference type="STRING" id="309801.trd_0982"/>
<dbReference type="InterPro" id="IPR012678">
    <property type="entry name" value="Ribosomal_uL23/eL15/eS24_sf"/>
</dbReference>
<dbReference type="HAMAP" id="MF_01369_B">
    <property type="entry name" value="Ribosomal_uL23_B"/>
    <property type="match status" value="1"/>
</dbReference>
<dbReference type="PANTHER" id="PTHR11620">
    <property type="entry name" value="60S RIBOSOMAL PROTEIN L23A"/>
    <property type="match status" value="1"/>
</dbReference>
<keyword evidence="5 6" id="KW-0687">Ribonucleoprotein</keyword>
<dbReference type="SUPFAM" id="SSF54189">
    <property type="entry name" value="Ribosomal proteins S24e, L23 and L15e"/>
    <property type="match status" value="1"/>
</dbReference>